<dbReference type="Gene3D" id="2.60.120.560">
    <property type="entry name" value="Exo-inulinase, domain 1"/>
    <property type="match status" value="4"/>
</dbReference>
<dbReference type="Proteomes" id="UP000660861">
    <property type="component" value="Unassembled WGS sequence"/>
</dbReference>
<evidence type="ECO:0000256" key="3">
    <source>
        <dbReference type="ARBA" id="ARBA00023295"/>
    </source>
</evidence>
<keyword evidence="2" id="KW-0378">Hydrolase</keyword>
<keyword evidence="10" id="KW-1185">Reference proteome</keyword>
<keyword evidence="5" id="KW-0732">Signal</keyword>
<dbReference type="Pfam" id="PF12733">
    <property type="entry name" value="Cadherin-like"/>
    <property type="match status" value="3"/>
</dbReference>
<dbReference type="PANTHER" id="PTHR42800">
    <property type="entry name" value="EXOINULINASE INUD (AFU_ORTHOLOGUE AFUA_5G00480)"/>
    <property type="match status" value="1"/>
</dbReference>
<dbReference type="InterPro" id="IPR013320">
    <property type="entry name" value="ConA-like_dom_sf"/>
</dbReference>
<dbReference type="GO" id="GO:0005987">
    <property type="term" value="P:sucrose catabolic process"/>
    <property type="evidence" value="ECO:0007669"/>
    <property type="project" value="TreeGrafter"/>
</dbReference>
<dbReference type="InterPro" id="IPR013189">
    <property type="entry name" value="Glyco_hydro_32_C"/>
</dbReference>
<evidence type="ECO:0000256" key="5">
    <source>
        <dbReference type="SAM" id="SignalP"/>
    </source>
</evidence>
<proteinExistence type="inferred from homology"/>
<evidence type="ECO:0000256" key="2">
    <source>
        <dbReference type="ARBA" id="ARBA00022801"/>
    </source>
</evidence>
<dbReference type="GO" id="GO:0004575">
    <property type="term" value="F:sucrose alpha-glucosidase activity"/>
    <property type="evidence" value="ECO:0007669"/>
    <property type="project" value="TreeGrafter"/>
</dbReference>
<protein>
    <submittedName>
        <fullName evidence="9">Cadherin-like beta sandwich domain-containing protein</fullName>
    </submittedName>
</protein>
<dbReference type="InterPro" id="IPR018053">
    <property type="entry name" value="Glyco_hydro_32_AS"/>
</dbReference>
<gene>
    <name evidence="9" type="ORF">H8709_00120</name>
</gene>
<organism evidence="9 10">
    <name type="scientific">Zongyangia hominis</name>
    <dbReference type="NCBI Taxonomy" id="2763677"/>
    <lineage>
        <taxon>Bacteria</taxon>
        <taxon>Bacillati</taxon>
        <taxon>Bacillota</taxon>
        <taxon>Clostridia</taxon>
        <taxon>Eubacteriales</taxon>
        <taxon>Oscillospiraceae</taxon>
        <taxon>Zongyangia</taxon>
    </lineage>
</organism>
<feature type="region of interest" description="Disordered" evidence="4">
    <location>
        <begin position="1332"/>
        <end position="1367"/>
    </location>
</feature>
<dbReference type="SUPFAM" id="SSF75005">
    <property type="entry name" value="Arabinanase/levansucrase/invertase"/>
    <property type="match status" value="1"/>
</dbReference>
<dbReference type="InterPro" id="IPR013148">
    <property type="entry name" value="Glyco_hydro_32_N"/>
</dbReference>
<dbReference type="InterPro" id="IPR001362">
    <property type="entry name" value="Glyco_hydro_32"/>
</dbReference>
<dbReference type="CDD" id="cd18622">
    <property type="entry name" value="GH32_Inu-like"/>
    <property type="match status" value="1"/>
</dbReference>
<feature type="chain" id="PRO_5039105565" evidence="5">
    <location>
        <begin position="29"/>
        <end position="1393"/>
    </location>
</feature>
<comment type="similarity">
    <text evidence="1">Belongs to the glycosyl hydrolase 32 family.</text>
</comment>
<dbReference type="SMART" id="SM00640">
    <property type="entry name" value="Glyco_32"/>
    <property type="match status" value="1"/>
</dbReference>
<evidence type="ECO:0000256" key="4">
    <source>
        <dbReference type="SAM" id="MobiDB-lite"/>
    </source>
</evidence>
<dbReference type="Pfam" id="PF00251">
    <property type="entry name" value="Glyco_hydro_32N"/>
    <property type="match status" value="1"/>
</dbReference>
<evidence type="ECO:0000259" key="6">
    <source>
        <dbReference type="Pfam" id="PF00251"/>
    </source>
</evidence>
<dbReference type="PROSITE" id="PS00609">
    <property type="entry name" value="GLYCOSYL_HYDROL_F32"/>
    <property type="match status" value="1"/>
</dbReference>
<dbReference type="Pfam" id="PF08244">
    <property type="entry name" value="Glyco_hydro_32C"/>
    <property type="match status" value="1"/>
</dbReference>
<keyword evidence="3" id="KW-0326">Glycosidase</keyword>
<evidence type="ECO:0000259" key="8">
    <source>
        <dbReference type="Pfam" id="PF12733"/>
    </source>
</evidence>
<sequence>MQTNRRKGKTKLLSLILALAIVMTMALPAGLTVFAAASDLGGWTGTEGQYSYNEDTGVLTLNSGANNTVYSDTKASVFTLETDMTLKDGEKTGGIALKRADGKWAALHVNGGGLRLFSDHDMGLAEQTAALPDGVRDKSIHLKLTVDADKNVRVFVNGGKKALIDYKFDAMEEMNIGFIDWYTNTTFENITFSTEVAPYEPPEESQLSGWTGDYKADTDGSIIVNNNQGNNYVVADIRSKAFVYEADMTLPAGGTAGLLFAAATSSPTDLGLKWNALHIRGGGSDARLFCESTWNQTDGLNEIVPLSGVSGTIKLKLEVDAEGNFKAYINDVLKISVKQDTYEGGYVGLCSYRTEAKFSNIKFTSNDPKGFITNLTGWKEFDNWSMTDSGYHGDNASGGDLFSMSDVSLPAGSSFVFEGDMHIENADGIGGLVFGVENPDNPNEKWYCINVDKKWGNITKLFKNMNSEQKWGEQRVLTEAEKAKKNYHVRVELLDDGTMNFYMDNVLAGTHREPDFSGGYFGVMTCLGDVTFNNVNYYEVKSPKLTGLELIGATLVEPFEETRDAYTAEVATDVESVKVKASAADDFQLFINSKVVQSGSEVNIALNVGSNPIAIVVKDTASGISKTITVNVKRSPDMETIYDGGYRPQFHFSPQLNWMNDPNGLMYNAVTGEYHMFYQHNPYGIGWGNMSWGHAVSKDLIHWTELPVALFPDEFGTKWSGSGVIDYHNTTGFFDESVPPEARMVAVPMNNEKVGSGVMLAYSTDNGYTWTKYQGGKAVINNVGDPKVIWYEDEEMQPHGGCWLMITTGVGLYTSPNLKDWTYHSNVQFKDGTALYGWECPDLYQLPVDGDKNNLKWVYSAAGSFYLIGDITKDADGKLTFKAETDPQVYDGDANQYRTDYFPQQGDSLSYATQSYFNDASGRRLNVSWIRESTNASIDPTKTWNGSQSLPHEASLRTVDGKLKLVNYPIEEVKSLRGDLIYSGTDVKVTPDSENILAGKQGVLMDIEGTFTLGNGVTEFGLKLRQNGAGQETVVKYDEVNGKFILDKSKSGKAYTGTPSMEMQPLAGNQVKFRILADSSIIEAFGNDGVAPITTAFFPDLDSTGLTFYTVGGDVTIDEMNIYAMNSAWKGQTPQPTPTVLSGLSLSTGTLDPAFAADTLQYAAKVANTVTSVKVTPTYTGDTAVTVNGTAVASGEASGDIALKVGENTITVVAGDKTYQIVVTREDEEKPQPGDKPVLDGLELSKGTLKPDFSSTVNKYTATVAGSVDKVQVKTFFADGIEVKVNGEVVQSGIYSGDIPLKVGENVIDVTLTLDGEENAYQIVVTRQKSGSTAKPVIPGGGSDWKWPSGDGSSSGTSGKENPKSGDASSLPIAMLLLAGAMGTVTFLSRKKK</sequence>
<dbReference type="GO" id="GO:0005737">
    <property type="term" value="C:cytoplasm"/>
    <property type="evidence" value="ECO:0007669"/>
    <property type="project" value="TreeGrafter"/>
</dbReference>
<dbReference type="InterPro" id="IPR023296">
    <property type="entry name" value="Glyco_hydro_beta-prop_sf"/>
</dbReference>
<feature type="domain" description="Glycosyl hydrolase family 32 N-terminal" evidence="6">
    <location>
        <begin position="651"/>
        <end position="967"/>
    </location>
</feature>
<dbReference type="SUPFAM" id="SSF49899">
    <property type="entry name" value="Concanavalin A-like lectins/glucanases"/>
    <property type="match status" value="1"/>
</dbReference>
<evidence type="ECO:0000259" key="7">
    <source>
        <dbReference type="Pfam" id="PF08244"/>
    </source>
</evidence>
<dbReference type="RefSeq" id="WP_262396344.1">
    <property type="nucleotide sequence ID" value="NZ_JACRTC010000001.1"/>
</dbReference>
<evidence type="ECO:0000256" key="1">
    <source>
        <dbReference type="ARBA" id="ARBA00009902"/>
    </source>
</evidence>
<dbReference type="InterPro" id="IPR025883">
    <property type="entry name" value="Cadherin-like_domain"/>
</dbReference>
<feature type="domain" description="Cadherin-like beta-sandwich-like" evidence="8">
    <location>
        <begin position="557"/>
        <end position="634"/>
    </location>
</feature>
<evidence type="ECO:0000313" key="9">
    <source>
        <dbReference type="EMBL" id="MBC8569234.1"/>
    </source>
</evidence>
<feature type="domain" description="Glycosyl hydrolase family 32 C-terminal" evidence="7">
    <location>
        <begin position="972"/>
        <end position="1123"/>
    </location>
</feature>
<feature type="compositionally biased region" description="Low complexity" evidence="4">
    <location>
        <begin position="1349"/>
        <end position="1359"/>
    </location>
</feature>
<name>A0A926I5T7_9FIRM</name>
<dbReference type="Gene3D" id="2.115.10.20">
    <property type="entry name" value="Glycosyl hydrolase domain, family 43"/>
    <property type="match status" value="1"/>
</dbReference>
<feature type="domain" description="Cadherin-like beta-sandwich-like" evidence="8">
    <location>
        <begin position="1146"/>
        <end position="1226"/>
    </location>
</feature>
<feature type="domain" description="Cadherin-like beta-sandwich-like" evidence="8">
    <location>
        <begin position="1249"/>
        <end position="1328"/>
    </location>
</feature>
<evidence type="ECO:0000313" key="10">
    <source>
        <dbReference type="Proteomes" id="UP000660861"/>
    </source>
</evidence>
<accession>A0A926I5T7</accession>
<feature type="signal peptide" evidence="5">
    <location>
        <begin position="1"/>
        <end position="28"/>
    </location>
</feature>
<dbReference type="EMBL" id="JACRTC010000001">
    <property type="protein sequence ID" value="MBC8569234.1"/>
    <property type="molecule type" value="Genomic_DNA"/>
</dbReference>
<comment type="caution">
    <text evidence="9">The sequence shown here is derived from an EMBL/GenBank/DDBJ whole genome shotgun (WGS) entry which is preliminary data.</text>
</comment>
<reference evidence="9" key="1">
    <citation type="submission" date="2020-08" db="EMBL/GenBank/DDBJ databases">
        <title>Genome public.</title>
        <authorList>
            <person name="Liu C."/>
            <person name="Sun Q."/>
        </authorList>
    </citation>
    <scope>NUCLEOTIDE SEQUENCE</scope>
    <source>
        <strain evidence="9">NSJ-54</strain>
    </source>
</reference>
<dbReference type="PANTHER" id="PTHR42800:SF1">
    <property type="entry name" value="EXOINULINASE INUD (AFU_ORTHOLOGUE AFUA_5G00480)"/>
    <property type="match status" value="1"/>
</dbReference>